<reference evidence="3 4" key="1">
    <citation type="submission" date="2018-09" db="EMBL/GenBank/DDBJ databases">
        <authorList>
            <person name="Postec A."/>
        </authorList>
    </citation>
    <scope>NUCLEOTIDE SEQUENCE [LARGE SCALE GENOMIC DNA]</scope>
    <source>
        <strain evidence="3">70B-A</strain>
    </source>
</reference>
<dbReference type="UniPathway" id="UPA00908">
    <property type="reaction ID" value="UER00884"/>
</dbReference>
<protein>
    <submittedName>
        <fullName evidence="3">GTP pyrophosphokinase</fullName>
    </submittedName>
</protein>
<evidence type="ECO:0000259" key="2">
    <source>
        <dbReference type="SMART" id="SM00954"/>
    </source>
</evidence>
<sequence>MVLETQMWREFLIPYQQAVQEMQIKFESIVNEYHKLSQYSPIEFVTVRVKKISSILEKAKKKGIALSDIENEIEDIAGVRIICQFVEDIDKVVSLIKSRRDIMIKYEKDYVTNTKSSGYRSYHMIIYYDVHTALGEKRIQAEIQIRTLAMNFWATIEHSLKYKYKHNIPMEIRNRLVAAAEAAHNLDNEMSKIRSEVLDAQDSFQYKSGIIADILNNVQNISSVANDDLEIQHIQDEFYRLWESGVIEELTEFNKRLDIVAETYRAQSLN</sequence>
<keyword evidence="3" id="KW-0418">Kinase</keyword>
<dbReference type="Pfam" id="PF04607">
    <property type="entry name" value="RelA_SpoT"/>
    <property type="match status" value="1"/>
</dbReference>
<accession>A0A3P7NRL5</accession>
<dbReference type="Gene3D" id="3.30.460.10">
    <property type="entry name" value="Beta Polymerase, domain 2"/>
    <property type="match status" value="1"/>
</dbReference>
<dbReference type="RefSeq" id="WP_330510365.1">
    <property type="nucleotide sequence ID" value="NZ_LR130778.1"/>
</dbReference>
<dbReference type="KEGG" id="cbar:PATL70BA_0017"/>
<feature type="domain" description="RelA/SpoT" evidence="2">
    <location>
        <begin position="47"/>
        <end position="168"/>
    </location>
</feature>
<dbReference type="InterPro" id="IPR007685">
    <property type="entry name" value="RelA_SpoT"/>
</dbReference>
<evidence type="ECO:0000313" key="4">
    <source>
        <dbReference type="Proteomes" id="UP000279029"/>
    </source>
</evidence>
<dbReference type="PANTHER" id="PTHR47837">
    <property type="entry name" value="GTP PYROPHOSPHOKINASE YJBM"/>
    <property type="match status" value="1"/>
</dbReference>
<keyword evidence="4" id="KW-1185">Reference proteome</keyword>
<proteinExistence type="predicted"/>
<dbReference type="Proteomes" id="UP000279029">
    <property type="component" value="Chromosome"/>
</dbReference>
<evidence type="ECO:0000256" key="1">
    <source>
        <dbReference type="ARBA" id="ARBA00004976"/>
    </source>
</evidence>
<dbReference type="EMBL" id="LR130778">
    <property type="protein sequence ID" value="VDN45854.1"/>
    <property type="molecule type" value="Genomic_DNA"/>
</dbReference>
<keyword evidence="3" id="KW-0808">Transferase</keyword>
<gene>
    <name evidence="3" type="ORF">PATL70BA_0017</name>
</gene>
<dbReference type="SMART" id="SM00954">
    <property type="entry name" value="RelA_SpoT"/>
    <property type="match status" value="1"/>
</dbReference>
<dbReference type="InterPro" id="IPR052366">
    <property type="entry name" value="GTP_Pyrophosphokinase"/>
</dbReference>
<dbReference type="InterPro" id="IPR043519">
    <property type="entry name" value="NT_sf"/>
</dbReference>
<evidence type="ECO:0000313" key="3">
    <source>
        <dbReference type="EMBL" id="VDN45854.1"/>
    </source>
</evidence>
<dbReference type="GO" id="GO:0016301">
    <property type="term" value="F:kinase activity"/>
    <property type="evidence" value="ECO:0007669"/>
    <property type="project" value="UniProtKB-KW"/>
</dbReference>
<dbReference type="AlphaFoldDB" id="A0A3P7NRL5"/>
<organism evidence="3 4">
    <name type="scientific">Petrocella atlantisensis</name>
    <dbReference type="NCBI Taxonomy" id="2173034"/>
    <lineage>
        <taxon>Bacteria</taxon>
        <taxon>Bacillati</taxon>
        <taxon>Bacillota</taxon>
        <taxon>Clostridia</taxon>
        <taxon>Lachnospirales</taxon>
        <taxon>Vallitaleaceae</taxon>
        <taxon>Petrocella</taxon>
    </lineage>
</organism>
<name>A0A3P7NRL5_9FIRM</name>
<dbReference type="Gene3D" id="1.10.287.860">
    <property type="entry name" value="Nucleotidyltransferase"/>
    <property type="match status" value="1"/>
</dbReference>
<dbReference type="SUPFAM" id="SSF81301">
    <property type="entry name" value="Nucleotidyltransferase"/>
    <property type="match status" value="1"/>
</dbReference>
<comment type="pathway">
    <text evidence="1">Purine metabolism; ppGpp biosynthesis; ppGpp from GTP: step 1/2.</text>
</comment>
<dbReference type="GO" id="GO:0015970">
    <property type="term" value="P:guanosine tetraphosphate biosynthetic process"/>
    <property type="evidence" value="ECO:0007669"/>
    <property type="project" value="UniProtKB-UniPathway"/>
</dbReference>
<dbReference type="CDD" id="cd05399">
    <property type="entry name" value="NT_Rel-Spo_like"/>
    <property type="match status" value="1"/>
</dbReference>
<dbReference type="PANTHER" id="PTHR47837:SF2">
    <property type="entry name" value="GTP PYROPHOSPHOKINASE YWAC"/>
    <property type="match status" value="1"/>
</dbReference>